<dbReference type="PANTHER" id="PTHR43333:SF1">
    <property type="entry name" value="D-ISOMER SPECIFIC 2-HYDROXYACID DEHYDROGENASE NAD-BINDING DOMAIN-CONTAINING PROTEIN"/>
    <property type="match status" value="1"/>
</dbReference>
<dbReference type="PANTHER" id="PTHR43333">
    <property type="entry name" value="2-HACID_DH_C DOMAIN-CONTAINING PROTEIN"/>
    <property type="match status" value="1"/>
</dbReference>
<dbReference type="AlphaFoldDB" id="U3A577"/>
<sequence>MDDDVSDVDAVVTFEHADSFVGLAWVHCIRAGYDAFPLDTYRDAGTALTNSTGIHGAAVGETALGMMLSLARRLHDYRDAQREREWAPPTWDTPFTLRDERLTVVGLGTLGRGIARCADGIGMRVDGVRRTPTRTPHARTVYTPDRLHDAVADARFVAVATPLTEATRRLVDAGVFEAMRDDAYLVNVARGPVVDEDALIDALAAGELAGAGLDVFREEPLPASSPLWDLDDVLVTPHASSLHRAYHEDIADLVRANLRNRNAGADLLNRVV</sequence>
<dbReference type="Pfam" id="PF02826">
    <property type="entry name" value="2-Hacid_dh_C"/>
    <property type="match status" value="1"/>
</dbReference>
<dbReference type="InterPro" id="IPR029753">
    <property type="entry name" value="D-isomer_DH_CS"/>
</dbReference>
<evidence type="ECO:0000256" key="1">
    <source>
        <dbReference type="ARBA" id="ARBA00023002"/>
    </source>
</evidence>
<dbReference type="EMBL" id="BATA01000035">
    <property type="protein sequence ID" value="GAD52794.1"/>
    <property type="molecule type" value="Genomic_DNA"/>
</dbReference>
<dbReference type="PROSITE" id="PS00671">
    <property type="entry name" value="D_2_HYDROXYACID_DH_3"/>
    <property type="match status" value="1"/>
</dbReference>
<dbReference type="eggNOG" id="arCOG01757">
    <property type="taxonomic scope" value="Archaea"/>
</dbReference>
<dbReference type="Proteomes" id="UP000016986">
    <property type="component" value="Unassembled WGS sequence"/>
</dbReference>
<evidence type="ECO:0000256" key="2">
    <source>
        <dbReference type="ARBA" id="ARBA00023027"/>
    </source>
</evidence>
<keyword evidence="5" id="KW-1185">Reference proteome</keyword>
<evidence type="ECO:0000313" key="5">
    <source>
        <dbReference type="Proteomes" id="UP000016986"/>
    </source>
</evidence>
<dbReference type="SUPFAM" id="SSF52283">
    <property type="entry name" value="Formate/glycerate dehydrogenase catalytic domain-like"/>
    <property type="match status" value="1"/>
</dbReference>
<organism evidence="4 5">
    <name type="scientific">Halarchaeum acidiphilum MH1-52-1</name>
    <dbReference type="NCBI Taxonomy" id="1261545"/>
    <lineage>
        <taxon>Archaea</taxon>
        <taxon>Methanobacteriati</taxon>
        <taxon>Methanobacteriota</taxon>
        <taxon>Stenosarchaea group</taxon>
        <taxon>Halobacteria</taxon>
        <taxon>Halobacteriales</taxon>
        <taxon>Halobacteriaceae</taxon>
    </lineage>
</organism>
<dbReference type="Gene3D" id="3.40.50.720">
    <property type="entry name" value="NAD(P)-binding Rossmann-like Domain"/>
    <property type="match status" value="2"/>
</dbReference>
<proteinExistence type="predicted"/>
<comment type="caution">
    <text evidence="4">The sequence shown here is derived from an EMBL/GenBank/DDBJ whole genome shotgun (WGS) entry which is preliminary data.</text>
</comment>
<protein>
    <submittedName>
        <fullName evidence="4">D-3-phosphoglycerate dehydrogenase</fullName>
    </submittedName>
</protein>
<dbReference type="CDD" id="cd05300">
    <property type="entry name" value="2-Hacid_dh_1"/>
    <property type="match status" value="1"/>
</dbReference>
<reference evidence="4 5" key="1">
    <citation type="submission" date="2013-09" db="EMBL/GenBank/DDBJ databases">
        <title>Whole genome sequencing of Halarchaeum acidiphilum strain MH1-52-1.</title>
        <authorList>
            <person name="Shimane Y."/>
            <person name="Minegishi H."/>
            <person name="Nishi S."/>
            <person name="Echigo A."/>
            <person name="Shuto A."/>
            <person name="Konishi M."/>
            <person name="Ito T."/>
            <person name="Ohkuma M."/>
            <person name="Ohta Y."/>
            <person name="Nagano Y."/>
            <person name="Tsubouchi T."/>
            <person name="Mori K."/>
            <person name="Usui K."/>
            <person name="Kamekura M."/>
            <person name="Usami R."/>
            <person name="Takaki Y."/>
            <person name="Hatada Y."/>
        </authorList>
    </citation>
    <scope>NUCLEOTIDE SEQUENCE [LARGE SCALE GENOMIC DNA]</scope>
    <source>
        <strain evidence="4 5">JCM 16109</strain>
    </source>
</reference>
<gene>
    <name evidence="4" type="ORF">MBEHAL_1554</name>
</gene>
<accession>U3A577</accession>
<keyword evidence="1" id="KW-0560">Oxidoreductase</keyword>
<dbReference type="InterPro" id="IPR036291">
    <property type="entry name" value="NAD(P)-bd_dom_sf"/>
</dbReference>
<feature type="domain" description="D-isomer specific 2-hydroxyacid dehydrogenase NAD-binding" evidence="3">
    <location>
        <begin position="64"/>
        <end position="239"/>
    </location>
</feature>
<name>U3A577_9EURY</name>
<dbReference type="InterPro" id="IPR054891">
    <property type="entry name" value="Dhydh_Halo"/>
</dbReference>
<dbReference type="SUPFAM" id="SSF51735">
    <property type="entry name" value="NAD(P)-binding Rossmann-fold domains"/>
    <property type="match status" value="1"/>
</dbReference>
<evidence type="ECO:0000259" key="3">
    <source>
        <dbReference type="Pfam" id="PF02826"/>
    </source>
</evidence>
<dbReference type="InterPro" id="IPR006140">
    <property type="entry name" value="D-isomer_DH_NAD-bd"/>
</dbReference>
<keyword evidence="2" id="KW-0520">NAD</keyword>
<dbReference type="NCBIfam" id="NF041369">
    <property type="entry name" value="Dhydh_Halo"/>
    <property type="match status" value="1"/>
</dbReference>
<dbReference type="GO" id="GO:0016491">
    <property type="term" value="F:oxidoreductase activity"/>
    <property type="evidence" value="ECO:0007669"/>
    <property type="project" value="UniProtKB-KW"/>
</dbReference>
<evidence type="ECO:0000313" key="4">
    <source>
        <dbReference type="EMBL" id="GAD52794.1"/>
    </source>
</evidence>
<dbReference type="GO" id="GO:0051287">
    <property type="term" value="F:NAD binding"/>
    <property type="evidence" value="ECO:0007669"/>
    <property type="project" value="InterPro"/>
</dbReference>